<dbReference type="InterPro" id="IPR015421">
    <property type="entry name" value="PyrdxlP-dep_Trfase_major"/>
</dbReference>
<evidence type="ECO:0000259" key="2">
    <source>
        <dbReference type="Pfam" id="PF00266"/>
    </source>
</evidence>
<comment type="caution">
    <text evidence="3">The sequence shown here is derived from an EMBL/GenBank/DDBJ whole genome shotgun (WGS) entry which is preliminary data.</text>
</comment>
<evidence type="ECO:0000313" key="4">
    <source>
        <dbReference type="Proteomes" id="UP000837801"/>
    </source>
</evidence>
<evidence type="ECO:0000313" key="3">
    <source>
        <dbReference type="EMBL" id="CAH2351856.1"/>
    </source>
</evidence>
<dbReference type="PANTHER" id="PTHR43092">
    <property type="entry name" value="L-CYSTEINE DESULFHYDRASE"/>
    <property type="match status" value="1"/>
</dbReference>
<sequence>MSVPFGKEFKKKYFSNQDAEFINVNHGAMGVTPDPVLEVYCENFKSSQSNFDKYLRFDQRNEYIEALKALSVSDLLDCDYKSLAIVDSATAGVNTVLRSYPFKAGDKVIYTTTTYGACKNIVKFIAKRIGIVPVEVNLQYPLTQKEIVEKFEQVFKTEGPIKMALFDTVSSMPGAKLPYEEITQLCRQNDCLSLIDGAHGIGLVPELSLSKLKPDFFVSNLHKWLSTPKSCSVFYVDPKYQNIIHPLSVSHSYLDDDFEPETKELKDMRFIDTFWFAGSLNKASIASIIPAIQFRNEICGGEKAIQKYANDLAWESTKVIWNEYDRELFGADKESVTALLNIEVPISSWLPEETPASVSTWLKEIEKQICFKYNTFVPFFYHGGKVWARFSYHMYNELEDYSYASKVTEKAFKDFFKNIQYYKKAPKSGSIFLVVEDLENLTI</sequence>
<keyword evidence="4" id="KW-1185">Reference proteome</keyword>
<dbReference type="AlphaFoldDB" id="A0A9P0QM92"/>
<dbReference type="EMBL" id="CAKXYY010000004">
    <property type="protein sequence ID" value="CAH2351856.1"/>
    <property type="molecule type" value="Genomic_DNA"/>
</dbReference>
<organism evidence="3 4">
    <name type="scientific">[Candida] railenensis</name>
    <dbReference type="NCBI Taxonomy" id="45579"/>
    <lineage>
        <taxon>Eukaryota</taxon>
        <taxon>Fungi</taxon>
        <taxon>Dikarya</taxon>
        <taxon>Ascomycota</taxon>
        <taxon>Saccharomycotina</taxon>
        <taxon>Pichiomycetes</taxon>
        <taxon>Debaryomycetaceae</taxon>
        <taxon>Kurtzmaniella</taxon>
    </lineage>
</organism>
<proteinExistence type="predicted"/>
<dbReference type="SUPFAM" id="SSF53383">
    <property type="entry name" value="PLP-dependent transferases"/>
    <property type="match status" value="1"/>
</dbReference>
<dbReference type="Proteomes" id="UP000837801">
    <property type="component" value="Unassembled WGS sequence"/>
</dbReference>
<dbReference type="GO" id="GO:0016829">
    <property type="term" value="F:lyase activity"/>
    <property type="evidence" value="ECO:0007669"/>
    <property type="project" value="UniProtKB-KW"/>
</dbReference>
<dbReference type="Pfam" id="PF00266">
    <property type="entry name" value="Aminotran_5"/>
    <property type="match status" value="1"/>
</dbReference>
<dbReference type="InterPro" id="IPR000192">
    <property type="entry name" value="Aminotrans_V_dom"/>
</dbReference>
<keyword evidence="3" id="KW-0456">Lyase</keyword>
<feature type="domain" description="Aminotransferase class V" evidence="2">
    <location>
        <begin position="32"/>
        <end position="344"/>
    </location>
</feature>
<accession>A0A9P0QM92</accession>
<evidence type="ECO:0000256" key="1">
    <source>
        <dbReference type="ARBA" id="ARBA00022898"/>
    </source>
</evidence>
<dbReference type="InterPro" id="IPR015422">
    <property type="entry name" value="PyrdxlP-dep_Trfase_small"/>
</dbReference>
<dbReference type="Gene3D" id="3.90.1150.10">
    <property type="entry name" value="Aspartate Aminotransferase, domain 1"/>
    <property type="match status" value="1"/>
</dbReference>
<keyword evidence="1" id="KW-0663">Pyridoxal phosphate</keyword>
<dbReference type="PANTHER" id="PTHR43092:SF2">
    <property type="entry name" value="HERCYNYLCYSTEINE SULFOXIDE LYASE"/>
    <property type="match status" value="1"/>
</dbReference>
<name>A0A9P0QM92_9ASCO</name>
<dbReference type="Gene3D" id="3.40.640.10">
    <property type="entry name" value="Type I PLP-dependent aspartate aminotransferase-like (Major domain)"/>
    <property type="match status" value="1"/>
</dbReference>
<reference evidence="3" key="1">
    <citation type="submission" date="2022-03" db="EMBL/GenBank/DDBJ databases">
        <authorList>
            <person name="Legras J.-L."/>
            <person name="Devillers H."/>
            <person name="Grondin C."/>
        </authorList>
    </citation>
    <scope>NUCLEOTIDE SEQUENCE</scope>
    <source>
        <strain evidence="3">CLIB 1423</strain>
    </source>
</reference>
<dbReference type="InterPro" id="IPR015424">
    <property type="entry name" value="PyrdxlP-dep_Trfase"/>
</dbReference>
<gene>
    <name evidence="3" type="ORF">CLIB1423_04S07492</name>
</gene>
<protein>
    <submittedName>
        <fullName evidence="3">Hercynylcysteine sulfoxide lyase</fullName>
    </submittedName>
</protein>
<dbReference type="OrthoDB" id="5978656at2759"/>